<dbReference type="CDD" id="cd01949">
    <property type="entry name" value="GGDEF"/>
    <property type="match status" value="1"/>
</dbReference>
<dbReference type="Gene3D" id="3.20.20.450">
    <property type="entry name" value="EAL domain"/>
    <property type="match status" value="1"/>
</dbReference>
<dbReference type="InterPro" id="IPR035919">
    <property type="entry name" value="EAL_sf"/>
</dbReference>
<keyword evidence="1" id="KW-0472">Membrane</keyword>
<evidence type="ECO:0000313" key="4">
    <source>
        <dbReference type="EMBL" id="CAL62395.1"/>
    </source>
</evidence>
<feature type="domain" description="GGDEF" evidence="3">
    <location>
        <begin position="494"/>
        <end position="631"/>
    </location>
</feature>
<dbReference type="InterPro" id="IPR000160">
    <property type="entry name" value="GGDEF_dom"/>
</dbReference>
<keyword evidence="1" id="KW-0812">Transmembrane</keyword>
<protein>
    <submittedName>
        <fullName evidence="4">Uncharacterized protein</fullName>
    </submittedName>
</protein>
<dbReference type="NCBIfam" id="TIGR00254">
    <property type="entry name" value="GGDEF"/>
    <property type="match status" value="1"/>
</dbReference>
<dbReference type="Pfam" id="PF00990">
    <property type="entry name" value="GGDEF"/>
    <property type="match status" value="1"/>
</dbReference>
<dbReference type="InterPro" id="IPR001633">
    <property type="entry name" value="EAL_dom"/>
</dbReference>
<feature type="transmembrane region" description="Helical" evidence="1">
    <location>
        <begin position="302"/>
        <end position="326"/>
    </location>
</feature>
<evidence type="ECO:0000313" key="5">
    <source>
        <dbReference type="Proteomes" id="UP000006697"/>
    </source>
</evidence>
<dbReference type="OrthoDB" id="9813903at2"/>
<dbReference type="SMART" id="SM00267">
    <property type="entry name" value="GGDEF"/>
    <property type="match status" value="1"/>
</dbReference>
<accession>A4G7A8</accession>
<dbReference type="SMART" id="SM00052">
    <property type="entry name" value="EAL"/>
    <property type="match status" value="1"/>
</dbReference>
<feature type="domain" description="EAL" evidence="2">
    <location>
        <begin position="640"/>
        <end position="894"/>
    </location>
</feature>
<dbReference type="HOGENOM" id="CLU_000445_70_44_4"/>
<dbReference type="InterPro" id="IPR052155">
    <property type="entry name" value="Biofilm_reg_signaling"/>
</dbReference>
<dbReference type="KEGG" id="har:HEAR2262"/>
<proteinExistence type="predicted"/>
<dbReference type="PANTHER" id="PTHR44757">
    <property type="entry name" value="DIGUANYLATE CYCLASE DGCP"/>
    <property type="match status" value="1"/>
</dbReference>
<keyword evidence="5" id="KW-1185">Reference proteome</keyword>
<evidence type="ECO:0000259" key="2">
    <source>
        <dbReference type="PROSITE" id="PS50883"/>
    </source>
</evidence>
<dbReference type="eggNOG" id="COG5001">
    <property type="taxonomic scope" value="Bacteria"/>
</dbReference>
<dbReference type="SUPFAM" id="SSF55073">
    <property type="entry name" value="Nucleotide cyclase"/>
    <property type="match status" value="1"/>
</dbReference>
<organism evidence="4 5">
    <name type="scientific">Herminiimonas arsenicoxydans</name>
    <dbReference type="NCBI Taxonomy" id="204773"/>
    <lineage>
        <taxon>Bacteria</taxon>
        <taxon>Pseudomonadati</taxon>
        <taxon>Pseudomonadota</taxon>
        <taxon>Betaproteobacteria</taxon>
        <taxon>Burkholderiales</taxon>
        <taxon>Oxalobacteraceae</taxon>
        <taxon>Herminiimonas</taxon>
    </lineage>
</organism>
<gene>
    <name evidence="4" type="ordered locus">HEAR2262</name>
</gene>
<dbReference type="InterPro" id="IPR035965">
    <property type="entry name" value="PAS-like_dom_sf"/>
</dbReference>
<dbReference type="PANTHER" id="PTHR44757:SF2">
    <property type="entry name" value="BIOFILM ARCHITECTURE MAINTENANCE PROTEIN MBAA"/>
    <property type="match status" value="1"/>
</dbReference>
<sequence length="897" mass="100034">MFGKISGDYPQHRMTKGAFIRRNLRVIILWPLLALLLALLLWSIMLSKLASDKKQLEENAEKQAISISSAYAQYLTRTIEQLDLLAQQIKYSWERSNGSLNFEQMSQSGLLNVPQFASLAIYNENGEPATSTLPITRIFTVSDREYFQFHKENASSALRIGTPAIGRLSNKKIIQVTRRIDKEGGVFGGVLVMGITPEFFTLFSDDKVLGQNGILAFIGEDGIERISKIGNEQRTTPVLHMPAIANNNLDPVSNNTQPYFDGRIRFTATQKLNTYPFFALVGLDREDIFLPYERNLHMYRNLAIAASGLLFLFSIIAMWMSIRLAWRKQQAKTIQETYRLATEGGNEGFYILLSEQDRKGFITDFQVVDCNEKGASFFGLDKENFLATKVSGYHTGDSLERVMNTYRLAMEKGFYEDDYRIPEGSPIKAEWVRRKIVRAENGLAITLRDISESKRHEREMSRLATEDGLTCLPNRHWLLNYLPTALATAQSNATLLAILFIDLDDFKNINDTLGHSAGDQLLCAVAARLKSVVRASDKVIRIGGDEFTVVLEAIHSEEEVAHIAYAINQVLQEPFDLSRDVTAQKNRIGASIGISMFPRDGGDIETLIKNADIAMYAAKTNCKGQFRFYDRMLYESIKMRLNTEQELLLALKEDQFLLHYQPRVAASSGTLIGMEALIRWQHPTRGLIAAHDFIELAEETGVINAIGAIVIDKVCADLAAWRAQGIHAVPVSVNISAHQFHDGKVKNLLAEHLAKHGIPAAMLAIELSESAMMRNAGDIFEELSAISRMGIKMSIDDFGAGYSSLPLLQRLDLHALKIDQAFTAQLGRGPDGATFFTATLAMARALGLRVVAEGVETAEQLQILQTLACDEIQGNYIALPVPAIEVAALIRQQNLFP</sequence>
<dbReference type="Gene3D" id="3.30.450.20">
    <property type="entry name" value="PAS domain"/>
    <property type="match status" value="2"/>
</dbReference>
<dbReference type="InterPro" id="IPR043128">
    <property type="entry name" value="Rev_trsase/Diguanyl_cyclase"/>
</dbReference>
<dbReference type="Pfam" id="PF00563">
    <property type="entry name" value="EAL"/>
    <property type="match status" value="1"/>
</dbReference>
<dbReference type="Gene3D" id="3.30.70.270">
    <property type="match status" value="1"/>
</dbReference>
<dbReference type="Proteomes" id="UP000006697">
    <property type="component" value="Chromosome"/>
</dbReference>
<dbReference type="SUPFAM" id="SSF141868">
    <property type="entry name" value="EAL domain-like"/>
    <property type="match status" value="1"/>
</dbReference>
<dbReference type="PROSITE" id="PS50887">
    <property type="entry name" value="GGDEF"/>
    <property type="match status" value="1"/>
</dbReference>
<reference evidence="4 5" key="1">
    <citation type="journal article" date="2007" name="PLoS Genet.">
        <title>A tale of two oxidation states: bacterial colonization of arsenic-rich environments.</title>
        <authorList>
            <person name="Muller D."/>
            <person name="Medigue C."/>
            <person name="Koechler S."/>
            <person name="Barbe V."/>
            <person name="Barakat M."/>
            <person name="Talla E."/>
            <person name="Bonnefoy V."/>
            <person name="Krin E."/>
            <person name="Arsene-Ploetze F."/>
            <person name="Carapito C."/>
            <person name="Chandler M."/>
            <person name="Cournoyer B."/>
            <person name="Cruveiller S."/>
            <person name="Dossat C."/>
            <person name="Duval S."/>
            <person name="Heymann M."/>
            <person name="Leize E."/>
            <person name="Lieutaud A."/>
            <person name="Lievremont D."/>
            <person name="Makita Y."/>
            <person name="Mangenot S."/>
            <person name="Nitschke W."/>
            <person name="Ortet P."/>
            <person name="Perdrial N."/>
            <person name="Schoepp B."/>
            <person name="Siguier N."/>
            <person name="Simeonova D.D."/>
            <person name="Rouy Z."/>
            <person name="Segurens B."/>
            <person name="Turlin E."/>
            <person name="Vallenet D."/>
            <person name="Van Dorsselaer A."/>
            <person name="Weiss S."/>
            <person name="Weissenbach J."/>
            <person name="Lett M.C."/>
            <person name="Danchin A."/>
            <person name="Bertin P.N."/>
        </authorList>
    </citation>
    <scope>NUCLEOTIDE SEQUENCE [LARGE SCALE GENOMIC DNA]</scope>
    <source>
        <strain evidence="5">ULPAs1</strain>
    </source>
</reference>
<dbReference type="STRING" id="204773.HEAR2262"/>
<dbReference type="EMBL" id="CU207211">
    <property type="protein sequence ID" value="CAL62395.1"/>
    <property type="molecule type" value="Genomic_DNA"/>
</dbReference>
<name>A4G7A8_HERAR</name>
<dbReference type="InterPro" id="IPR029787">
    <property type="entry name" value="Nucleotide_cyclase"/>
</dbReference>
<dbReference type="PROSITE" id="PS50883">
    <property type="entry name" value="EAL"/>
    <property type="match status" value="1"/>
</dbReference>
<evidence type="ECO:0000256" key="1">
    <source>
        <dbReference type="SAM" id="Phobius"/>
    </source>
</evidence>
<dbReference type="AlphaFoldDB" id="A4G7A8"/>
<dbReference type="CDD" id="cd12914">
    <property type="entry name" value="PDC1_DGC_like"/>
    <property type="match status" value="1"/>
</dbReference>
<dbReference type="CDD" id="cd01948">
    <property type="entry name" value="EAL"/>
    <property type="match status" value="1"/>
</dbReference>
<keyword evidence="1" id="KW-1133">Transmembrane helix</keyword>
<dbReference type="SUPFAM" id="SSF55785">
    <property type="entry name" value="PYP-like sensor domain (PAS domain)"/>
    <property type="match status" value="1"/>
</dbReference>
<feature type="transmembrane region" description="Helical" evidence="1">
    <location>
        <begin position="27"/>
        <end position="46"/>
    </location>
</feature>
<evidence type="ECO:0000259" key="3">
    <source>
        <dbReference type="PROSITE" id="PS50887"/>
    </source>
</evidence>